<dbReference type="OrthoDB" id="45039at2759"/>
<gene>
    <name evidence="1" type="ORF">PHATRDRAFT_40831</name>
</gene>
<dbReference type="PANTHER" id="PTHR21530:SF7">
    <property type="entry name" value="TRAB DOMAIN-CONTAINING PROTEIN"/>
    <property type="match status" value="1"/>
</dbReference>
<sequence>MGPNQHGQFLRSVSELFDNLRAAIPGITQTAKKAMGRVRIKNVEIFLLGTAHVSSDSSEEVKLLLRHVHPDAIFVELCEARIPLLEGTAKDEHEEEALAHQNRTMCEKIRQVQSTQGGSRLQALSTVLLTSVQEDYASELGVELGGEFRAAYQYWQAQQSIPTGTSSQSCALILGDRPLQLTLVRAWESLGFWPKVKVLLGLLWSSWQKPKKEEIQEWLQSVLRDETDVLTESLKELRRHFPTLFTVIIAERDAWLAAKLVQSCRVLSASATAASPVCTVVAIVGAGHIPGIVAWPHIVAHCQRQCRYEEHPCRRVVDFRSEALSIQRSVFDAITVSRDHEDDTFLALYKNKAGAKISGRKSKSKCTGTTAFTE</sequence>
<reference evidence="2" key="2">
    <citation type="submission" date="2008-08" db="EMBL/GenBank/DDBJ databases">
        <authorList>
            <consortium name="Diatom Consortium"/>
            <person name="Grigoriev I."/>
            <person name="Grimwood J."/>
            <person name="Kuo A."/>
            <person name="Otillar R.P."/>
            <person name="Salamov A."/>
            <person name="Detter J.C."/>
            <person name="Lindquist E."/>
            <person name="Shapiro H."/>
            <person name="Lucas S."/>
            <person name="Glavina del Rio T."/>
            <person name="Pitluck S."/>
            <person name="Rokhsar D."/>
            <person name="Bowler C."/>
        </authorList>
    </citation>
    <scope>GENOME REANNOTATION</scope>
    <source>
        <strain evidence="2">CCAP 1055/1</strain>
    </source>
</reference>
<organism evidence="1 2">
    <name type="scientific">Phaeodactylum tricornutum (strain CCAP 1055/1)</name>
    <dbReference type="NCBI Taxonomy" id="556484"/>
    <lineage>
        <taxon>Eukaryota</taxon>
        <taxon>Sar</taxon>
        <taxon>Stramenopiles</taxon>
        <taxon>Ochrophyta</taxon>
        <taxon>Bacillariophyta</taxon>
        <taxon>Bacillariophyceae</taxon>
        <taxon>Bacillariophycidae</taxon>
        <taxon>Naviculales</taxon>
        <taxon>Phaeodactylaceae</taxon>
        <taxon>Phaeodactylum</taxon>
    </lineage>
</organism>
<evidence type="ECO:0000313" key="1">
    <source>
        <dbReference type="EMBL" id="EEC43618.1"/>
    </source>
</evidence>
<dbReference type="PANTHER" id="PTHR21530">
    <property type="entry name" value="PHEROMONE SHUTDOWN PROTEIN"/>
    <property type="match status" value="1"/>
</dbReference>
<dbReference type="eggNOG" id="KOG2860">
    <property type="taxonomic scope" value="Eukaryota"/>
</dbReference>
<protein>
    <recommendedName>
        <fullName evidence="3">Pheromone shutdown protein</fullName>
    </recommendedName>
</protein>
<dbReference type="EMBL" id="CM000628">
    <property type="protein sequence ID" value="EEC43618.1"/>
    <property type="molecule type" value="Genomic_DNA"/>
</dbReference>
<keyword evidence="2" id="KW-1185">Reference proteome</keyword>
<evidence type="ECO:0008006" key="3">
    <source>
        <dbReference type="Google" id="ProtNLM"/>
    </source>
</evidence>
<dbReference type="KEGG" id="pti:PHATRDRAFT_40831"/>
<dbReference type="InParanoid" id="B7GCJ1"/>
<dbReference type="Pfam" id="PF01963">
    <property type="entry name" value="TraB_PrgY_gumN"/>
    <property type="match status" value="1"/>
</dbReference>
<dbReference type="PaxDb" id="2850-Phatr40831"/>
<dbReference type="Proteomes" id="UP000000759">
    <property type="component" value="Chromosome 26"/>
</dbReference>
<dbReference type="AlphaFoldDB" id="B7GCJ1"/>
<evidence type="ECO:0000313" key="2">
    <source>
        <dbReference type="Proteomes" id="UP000000759"/>
    </source>
</evidence>
<dbReference type="InterPro" id="IPR046345">
    <property type="entry name" value="TraB_PrgY-like"/>
</dbReference>
<reference evidence="1 2" key="1">
    <citation type="journal article" date="2008" name="Nature">
        <title>The Phaeodactylum genome reveals the evolutionary history of diatom genomes.</title>
        <authorList>
            <person name="Bowler C."/>
            <person name="Allen A.E."/>
            <person name="Badger J.H."/>
            <person name="Grimwood J."/>
            <person name="Jabbari K."/>
            <person name="Kuo A."/>
            <person name="Maheswari U."/>
            <person name="Martens C."/>
            <person name="Maumus F."/>
            <person name="Otillar R.P."/>
            <person name="Rayko E."/>
            <person name="Salamov A."/>
            <person name="Vandepoele K."/>
            <person name="Beszteri B."/>
            <person name="Gruber A."/>
            <person name="Heijde M."/>
            <person name="Katinka M."/>
            <person name="Mock T."/>
            <person name="Valentin K."/>
            <person name="Verret F."/>
            <person name="Berges J.A."/>
            <person name="Brownlee C."/>
            <person name="Cadoret J.P."/>
            <person name="Chiovitti A."/>
            <person name="Choi C.J."/>
            <person name="Coesel S."/>
            <person name="De Martino A."/>
            <person name="Detter J.C."/>
            <person name="Durkin C."/>
            <person name="Falciatore A."/>
            <person name="Fournet J."/>
            <person name="Haruta M."/>
            <person name="Huysman M.J."/>
            <person name="Jenkins B.D."/>
            <person name="Jiroutova K."/>
            <person name="Jorgensen R.E."/>
            <person name="Joubert Y."/>
            <person name="Kaplan A."/>
            <person name="Kroger N."/>
            <person name="Kroth P.G."/>
            <person name="La Roche J."/>
            <person name="Lindquist E."/>
            <person name="Lommer M."/>
            <person name="Martin-Jezequel V."/>
            <person name="Lopez P.J."/>
            <person name="Lucas S."/>
            <person name="Mangogna M."/>
            <person name="McGinnis K."/>
            <person name="Medlin L.K."/>
            <person name="Montsant A."/>
            <person name="Oudot-Le Secq M.P."/>
            <person name="Napoli C."/>
            <person name="Obornik M."/>
            <person name="Parker M.S."/>
            <person name="Petit J.L."/>
            <person name="Porcel B.M."/>
            <person name="Poulsen N."/>
            <person name="Robison M."/>
            <person name="Rychlewski L."/>
            <person name="Rynearson T.A."/>
            <person name="Schmutz J."/>
            <person name="Shapiro H."/>
            <person name="Siaut M."/>
            <person name="Stanley M."/>
            <person name="Sussman M.R."/>
            <person name="Taylor A.R."/>
            <person name="Vardi A."/>
            <person name="von Dassow P."/>
            <person name="Vyverman W."/>
            <person name="Willis A."/>
            <person name="Wyrwicz L.S."/>
            <person name="Rokhsar D.S."/>
            <person name="Weissenbach J."/>
            <person name="Armbrust E.V."/>
            <person name="Green B.R."/>
            <person name="Van de Peer Y."/>
            <person name="Grigoriev I.V."/>
        </authorList>
    </citation>
    <scope>NUCLEOTIDE SEQUENCE [LARGE SCALE GENOMIC DNA]</scope>
    <source>
        <strain evidence="1 2">CCAP 1055/1</strain>
    </source>
</reference>
<accession>B7GCJ1</accession>
<dbReference type="GeneID" id="7198773"/>
<name>B7GCJ1_PHATC</name>
<proteinExistence type="predicted"/>
<dbReference type="InterPro" id="IPR002816">
    <property type="entry name" value="TraB/PrgY/GumN_fam"/>
</dbReference>
<dbReference type="CDD" id="cd14726">
    <property type="entry name" value="TraB_PrgY-like"/>
    <property type="match status" value="1"/>
</dbReference>
<dbReference type="RefSeq" id="XP_002184882.1">
    <property type="nucleotide sequence ID" value="XM_002184846.1"/>
</dbReference>